<comment type="caution">
    <text evidence="4">The sequence shown here is derived from an EMBL/GenBank/DDBJ whole genome shotgun (WGS) entry which is preliminary data.</text>
</comment>
<dbReference type="Proteomes" id="UP001305647">
    <property type="component" value="Unassembled WGS sequence"/>
</dbReference>
<dbReference type="AlphaFoldDB" id="A0AAN6T3J7"/>
<feature type="domain" description="Kinetochore protein Sos7 coiled-coil" evidence="3">
    <location>
        <begin position="107"/>
        <end position="181"/>
    </location>
</feature>
<feature type="coiled-coil region" evidence="1">
    <location>
        <begin position="142"/>
        <end position="169"/>
    </location>
</feature>
<proteinExistence type="predicted"/>
<dbReference type="GO" id="GO:0051315">
    <property type="term" value="P:attachment of mitotic spindle microtubules to kinetochore"/>
    <property type="evidence" value="ECO:0007669"/>
    <property type="project" value="TreeGrafter"/>
</dbReference>
<evidence type="ECO:0000256" key="1">
    <source>
        <dbReference type="SAM" id="Coils"/>
    </source>
</evidence>
<feature type="region of interest" description="Disordered" evidence="2">
    <location>
        <begin position="40"/>
        <end position="97"/>
    </location>
</feature>
<organism evidence="4 5">
    <name type="scientific">Parathielavia hyrcaniae</name>
    <dbReference type="NCBI Taxonomy" id="113614"/>
    <lineage>
        <taxon>Eukaryota</taxon>
        <taxon>Fungi</taxon>
        <taxon>Dikarya</taxon>
        <taxon>Ascomycota</taxon>
        <taxon>Pezizomycotina</taxon>
        <taxon>Sordariomycetes</taxon>
        <taxon>Sordariomycetidae</taxon>
        <taxon>Sordariales</taxon>
        <taxon>Chaetomiaceae</taxon>
        <taxon>Parathielavia</taxon>
    </lineage>
</organism>
<sequence>MRHATSPSKRDQQRTPNDVLDALEQLQSASRHEYTIVKLSEPISSSSSSTTTTAVQHPSDIDIDSTNTNTNTNNNLTTAPRTSDVSTSSLDSPTPSSLEADLAHYRELFAKLRFSYVEQVTKEKFIRAIVGDPPLIVSPRDIADLEARNAGAKAELKALKAEVASMVAALEGKGRELAGRYEEVRKGRELAGELPGRIGDLEGRVAELAAARQRGLAPGSGPEMGLPLGKTRALVEGRRRELAGVERQMELLGGQVPRKRKEVERLRGEVAALENRRANSAAAAREAKRRRENAQSGVEDELEARGRWYRASETVLRRVLDLQG</sequence>
<dbReference type="Pfam" id="PF20882">
    <property type="entry name" value="Sos7"/>
    <property type="match status" value="1"/>
</dbReference>
<evidence type="ECO:0000259" key="3">
    <source>
        <dbReference type="Pfam" id="PF20882"/>
    </source>
</evidence>
<dbReference type="EMBL" id="MU863630">
    <property type="protein sequence ID" value="KAK4102732.1"/>
    <property type="molecule type" value="Genomic_DNA"/>
</dbReference>
<feature type="compositionally biased region" description="Low complexity" evidence="2">
    <location>
        <begin position="44"/>
        <end position="53"/>
    </location>
</feature>
<feature type="region of interest" description="Disordered" evidence="2">
    <location>
        <begin position="276"/>
        <end position="302"/>
    </location>
</feature>
<name>A0AAN6T3J7_9PEZI</name>
<reference evidence="4" key="1">
    <citation type="journal article" date="2023" name="Mol. Phylogenet. Evol.">
        <title>Genome-scale phylogeny and comparative genomics of the fungal order Sordariales.</title>
        <authorList>
            <person name="Hensen N."/>
            <person name="Bonometti L."/>
            <person name="Westerberg I."/>
            <person name="Brannstrom I.O."/>
            <person name="Guillou S."/>
            <person name="Cros-Aarteil S."/>
            <person name="Calhoun S."/>
            <person name="Haridas S."/>
            <person name="Kuo A."/>
            <person name="Mondo S."/>
            <person name="Pangilinan J."/>
            <person name="Riley R."/>
            <person name="LaButti K."/>
            <person name="Andreopoulos B."/>
            <person name="Lipzen A."/>
            <person name="Chen C."/>
            <person name="Yan M."/>
            <person name="Daum C."/>
            <person name="Ng V."/>
            <person name="Clum A."/>
            <person name="Steindorff A."/>
            <person name="Ohm R.A."/>
            <person name="Martin F."/>
            <person name="Silar P."/>
            <person name="Natvig D.O."/>
            <person name="Lalanne C."/>
            <person name="Gautier V."/>
            <person name="Ament-Velasquez S.L."/>
            <person name="Kruys A."/>
            <person name="Hutchinson M.I."/>
            <person name="Powell A.J."/>
            <person name="Barry K."/>
            <person name="Miller A.N."/>
            <person name="Grigoriev I.V."/>
            <person name="Debuchy R."/>
            <person name="Gladieux P."/>
            <person name="Hiltunen Thoren M."/>
            <person name="Johannesson H."/>
        </authorList>
    </citation>
    <scope>NUCLEOTIDE SEQUENCE</scope>
    <source>
        <strain evidence="4">CBS 757.83</strain>
    </source>
</reference>
<dbReference type="PANTHER" id="PTHR37329:SF1">
    <property type="entry name" value="KINETOCHORE PROTEIN SOS7"/>
    <property type="match status" value="1"/>
</dbReference>
<reference evidence="4" key="2">
    <citation type="submission" date="2023-05" db="EMBL/GenBank/DDBJ databases">
        <authorList>
            <consortium name="Lawrence Berkeley National Laboratory"/>
            <person name="Steindorff A."/>
            <person name="Hensen N."/>
            <person name="Bonometti L."/>
            <person name="Westerberg I."/>
            <person name="Brannstrom I.O."/>
            <person name="Guillou S."/>
            <person name="Cros-Aarteil S."/>
            <person name="Calhoun S."/>
            <person name="Haridas S."/>
            <person name="Kuo A."/>
            <person name="Mondo S."/>
            <person name="Pangilinan J."/>
            <person name="Riley R."/>
            <person name="Labutti K."/>
            <person name="Andreopoulos B."/>
            <person name="Lipzen A."/>
            <person name="Chen C."/>
            <person name="Yanf M."/>
            <person name="Daum C."/>
            <person name="Ng V."/>
            <person name="Clum A."/>
            <person name="Ohm R."/>
            <person name="Martin F."/>
            <person name="Silar P."/>
            <person name="Natvig D."/>
            <person name="Lalanne C."/>
            <person name="Gautier V."/>
            <person name="Ament-Velasquez S.L."/>
            <person name="Kruys A."/>
            <person name="Hutchinson M.I."/>
            <person name="Powell A.J."/>
            <person name="Barry K."/>
            <person name="Miller A.N."/>
            <person name="Grigoriev I.V."/>
            <person name="Debuchy R."/>
            <person name="Gladieux P."/>
            <person name="Thoren M.H."/>
            <person name="Johannesson H."/>
        </authorList>
    </citation>
    <scope>NUCLEOTIDE SEQUENCE</scope>
    <source>
        <strain evidence="4">CBS 757.83</strain>
    </source>
</reference>
<dbReference type="Gene3D" id="1.10.287.1490">
    <property type="match status" value="1"/>
</dbReference>
<dbReference type="InterPro" id="IPR048781">
    <property type="entry name" value="Sos7_CC"/>
</dbReference>
<dbReference type="GO" id="GO:0000776">
    <property type="term" value="C:kinetochore"/>
    <property type="evidence" value="ECO:0007669"/>
    <property type="project" value="InterPro"/>
</dbReference>
<feature type="compositionally biased region" description="Low complexity" evidence="2">
    <location>
        <begin position="66"/>
        <end position="97"/>
    </location>
</feature>
<dbReference type="InterPro" id="IPR037475">
    <property type="entry name" value="Sos7"/>
</dbReference>
<evidence type="ECO:0000313" key="5">
    <source>
        <dbReference type="Proteomes" id="UP001305647"/>
    </source>
</evidence>
<protein>
    <recommendedName>
        <fullName evidence="3">Kinetochore protein Sos7 coiled-coil domain-containing protein</fullName>
    </recommendedName>
</protein>
<keyword evidence="1" id="KW-0175">Coiled coil</keyword>
<dbReference type="GO" id="GO:0034501">
    <property type="term" value="P:protein localization to kinetochore"/>
    <property type="evidence" value="ECO:0007669"/>
    <property type="project" value="InterPro"/>
</dbReference>
<keyword evidence="5" id="KW-1185">Reference proteome</keyword>
<accession>A0AAN6T3J7</accession>
<evidence type="ECO:0000313" key="4">
    <source>
        <dbReference type="EMBL" id="KAK4102732.1"/>
    </source>
</evidence>
<evidence type="ECO:0000256" key="2">
    <source>
        <dbReference type="SAM" id="MobiDB-lite"/>
    </source>
</evidence>
<gene>
    <name evidence="4" type="ORF">N658DRAFT_422766</name>
</gene>
<dbReference type="PANTHER" id="PTHR37329">
    <property type="entry name" value="KINETOCHORE PROTEIN SOS7"/>
    <property type="match status" value="1"/>
</dbReference>
<feature type="region of interest" description="Disordered" evidence="2">
    <location>
        <begin position="1"/>
        <end position="26"/>
    </location>
</feature>